<comment type="caution">
    <text evidence="1">The sequence shown here is derived from an EMBL/GenBank/DDBJ whole genome shotgun (WGS) entry which is preliminary data.</text>
</comment>
<dbReference type="Proteomes" id="UP000607796">
    <property type="component" value="Unassembled WGS sequence"/>
</dbReference>
<name>A0ABR9X814_9RHOB</name>
<proteinExistence type="predicted"/>
<evidence type="ECO:0000313" key="1">
    <source>
        <dbReference type="EMBL" id="MBE9639687.1"/>
    </source>
</evidence>
<keyword evidence="2" id="KW-1185">Reference proteome</keyword>
<dbReference type="EMBL" id="JADFFK010000021">
    <property type="protein sequence ID" value="MBE9639687.1"/>
    <property type="molecule type" value="Genomic_DNA"/>
</dbReference>
<dbReference type="SUPFAM" id="SSF52540">
    <property type="entry name" value="P-loop containing nucleoside triphosphate hydrolases"/>
    <property type="match status" value="1"/>
</dbReference>
<dbReference type="Gene3D" id="3.40.50.300">
    <property type="entry name" value="P-loop containing nucleotide triphosphate hydrolases"/>
    <property type="match status" value="1"/>
</dbReference>
<organism evidence="1 2">
    <name type="scientific">Salipiger mangrovisoli</name>
    <dbReference type="NCBI Taxonomy" id="2865933"/>
    <lineage>
        <taxon>Bacteria</taxon>
        <taxon>Pseudomonadati</taxon>
        <taxon>Pseudomonadota</taxon>
        <taxon>Alphaproteobacteria</taxon>
        <taxon>Rhodobacterales</taxon>
        <taxon>Roseobacteraceae</taxon>
        <taxon>Salipiger</taxon>
    </lineage>
</organism>
<dbReference type="InterPro" id="IPR027417">
    <property type="entry name" value="P-loop_NTPase"/>
</dbReference>
<protein>
    <submittedName>
        <fullName evidence="1">Sulfotransferase domain-containing protein</fullName>
    </submittedName>
</protein>
<dbReference type="RefSeq" id="WP_194136968.1">
    <property type="nucleotide sequence ID" value="NZ_JADFFK010000021.1"/>
</dbReference>
<sequence>MERHLIVTGYPRSGSTMFYNMLRHTLQDFALYEQELPAARLLEQPGNQCTKRPKDVFDVPRLMQLNRGRKRIDLVITLRDPRDTLISRHVAVPDDYFIGADHCYFVPGNRPPQFTDPGLLANHKMILQISASGLFPQGVFFLKYEDLVSDPEAVQQMLGEGLDLRFDGKFSDFHTASIPGTLAWSLNGVRPVEQRRERKWARPEHRARIIDQFTRFPVLHDILFQLGYEDDRGWFEELCAQAAA</sequence>
<accession>A0ABR9X814</accession>
<reference evidence="1 2" key="1">
    <citation type="journal article" date="2021" name="Int. J. Syst. Evol. Microbiol.">
        <title>Salipiger mangrovisoli sp. nov., isolated from mangrove soil and the proposal for the reclassification of Paraphaeobacter pallidus as Salipiger pallidus comb. nov.</title>
        <authorList>
            <person name="Du J."/>
            <person name="Liu Y."/>
            <person name="Pei T."/>
            <person name="Deng M.R."/>
            <person name="Zhu H."/>
        </authorList>
    </citation>
    <scope>NUCLEOTIDE SEQUENCE [LARGE SCALE GENOMIC DNA]</scope>
    <source>
        <strain evidence="1 2">6D45A</strain>
    </source>
</reference>
<evidence type="ECO:0000313" key="2">
    <source>
        <dbReference type="Proteomes" id="UP000607796"/>
    </source>
</evidence>
<gene>
    <name evidence="1" type="ORF">IQ782_22790</name>
</gene>